<feature type="transmembrane region" description="Helical" evidence="6">
    <location>
        <begin position="297"/>
        <end position="317"/>
    </location>
</feature>
<protein>
    <submittedName>
        <fullName evidence="8">Glycosyltransferase family 2 protein</fullName>
    </submittedName>
</protein>
<evidence type="ECO:0000259" key="7">
    <source>
        <dbReference type="Pfam" id="PF00535"/>
    </source>
</evidence>
<feature type="transmembrane region" description="Helical" evidence="6">
    <location>
        <begin position="249"/>
        <end position="268"/>
    </location>
</feature>
<dbReference type="PANTHER" id="PTHR43646">
    <property type="entry name" value="GLYCOSYLTRANSFERASE"/>
    <property type="match status" value="1"/>
</dbReference>
<dbReference type="PANTHER" id="PTHR43646:SF2">
    <property type="entry name" value="GLYCOSYLTRANSFERASE 2-LIKE DOMAIN-CONTAINING PROTEIN"/>
    <property type="match status" value="1"/>
</dbReference>
<gene>
    <name evidence="8" type="ORF">HRQ87_08785</name>
</gene>
<comment type="caution">
    <text evidence="8">The sequence shown here is derived from an EMBL/GenBank/DDBJ whole genome shotgun (WGS) entry which is preliminary data.</text>
</comment>
<dbReference type="InterPro" id="IPR001173">
    <property type="entry name" value="Glyco_trans_2-like"/>
</dbReference>
<evidence type="ECO:0000256" key="3">
    <source>
        <dbReference type="ARBA" id="ARBA00022676"/>
    </source>
</evidence>
<evidence type="ECO:0000256" key="2">
    <source>
        <dbReference type="ARBA" id="ARBA00022475"/>
    </source>
</evidence>
<organism evidence="8 9">
    <name type="scientific">Parasulfitobacter algicola</name>
    <dbReference type="NCBI Taxonomy" id="2614809"/>
    <lineage>
        <taxon>Bacteria</taxon>
        <taxon>Pseudomonadati</taxon>
        <taxon>Pseudomonadota</taxon>
        <taxon>Alphaproteobacteria</taxon>
        <taxon>Rhodobacterales</taxon>
        <taxon>Roseobacteraceae</taxon>
        <taxon>Parasulfitobacter</taxon>
    </lineage>
</organism>
<evidence type="ECO:0000313" key="9">
    <source>
        <dbReference type="Proteomes" id="UP000777935"/>
    </source>
</evidence>
<comment type="subcellular location">
    <subcellularLocation>
        <location evidence="1">Cell membrane</location>
    </subcellularLocation>
</comment>
<evidence type="ECO:0000256" key="1">
    <source>
        <dbReference type="ARBA" id="ARBA00004236"/>
    </source>
</evidence>
<reference evidence="8 9" key="1">
    <citation type="submission" date="2020-06" db="EMBL/GenBank/DDBJ databases">
        <title>Sulfitobacter algicola sp. nov., isolated from green algae.</title>
        <authorList>
            <person name="Wang C."/>
        </authorList>
    </citation>
    <scope>NUCLEOTIDE SEQUENCE [LARGE SCALE GENOMIC DNA]</scope>
    <source>
        <strain evidence="8 9">1151</strain>
    </source>
</reference>
<dbReference type="RefSeq" id="WP_174137399.1">
    <property type="nucleotide sequence ID" value="NZ_JABUFE010000004.1"/>
</dbReference>
<dbReference type="InterPro" id="IPR029044">
    <property type="entry name" value="Nucleotide-diphossugar_trans"/>
</dbReference>
<accession>A0ABX2IWQ5</accession>
<sequence length="336" mass="36572">MRSQVQRVLIVIPCLNEIAHIGGLLTQLLPFAHKTNARIVVADGGSTDGTVETVRTASDIDPRVILMHNPKRLQSAGINLAVARYGDGADVLIRIDAHSRYPDDYCDVLLAEAAKTSATSITVGMIAEGKSGIQAINAAVQNSALGTGGSKHRAHSSGTYVVHGHHALMRIDAFRQVGGYNETFSHNEDAELDWRLIRAGHKIWLTSDTFITYFPRDSFGALARQYFNYGHGRARTMLEHQMTPQLRQLVVIMVMPALMFGFLAPLSLLATVPALVWAMACLIGGIAIAARHRSPKFVMTAVSAAIMHASWSAGFWINLLQGVFRPLKPKTAAQTQ</sequence>
<dbReference type="CDD" id="cd02525">
    <property type="entry name" value="Succinoglycan_BP_ExoA"/>
    <property type="match status" value="1"/>
</dbReference>
<keyword evidence="3" id="KW-0328">Glycosyltransferase</keyword>
<keyword evidence="6" id="KW-1133">Transmembrane helix</keyword>
<evidence type="ECO:0000256" key="6">
    <source>
        <dbReference type="SAM" id="Phobius"/>
    </source>
</evidence>
<feature type="transmembrane region" description="Helical" evidence="6">
    <location>
        <begin position="274"/>
        <end position="290"/>
    </location>
</feature>
<evidence type="ECO:0000313" key="8">
    <source>
        <dbReference type="EMBL" id="NSX54894.1"/>
    </source>
</evidence>
<evidence type="ECO:0000256" key="5">
    <source>
        <dbReference type="ARBA" id="ARBA00023136"/>
    </source>
</evidence>
<proteinExistence type="predicted"/>
<name>A0ABX2IWQ5_9RHOB</name>
<keyword evidence="4" id="KW-0808">Transferase</keyword>
<dbReference type="EMBL" id="JABUFE010000004">
    <property type="protein sequence ID" value="NSX54894.1"/>
    <property type="molecule type" value="Genomic_DNA"/>
</dbReference>
<keyword evidence="9" id="KW-1185">Reference proteome</keyword>
<dbReference type="SUPFAM" id="SSF53448">
    <property type="entry name" value="Nucleotide-diphospho-sugar transferases"/>
    <property type="match status" value="1"/>
</dbReference>
<evidence type="ECO:0000256" key="4">
    <source>
        <dbReference type="ARBA" id="ARBA00022679"/>
    </source>
</evidence>
<dbReference type="Proteomes" id="UP000777935">
    <property type="component" value="Unassembled WGS sequence"/>
</dbReference>
<dbReference type="Gene3D" id="3.90.550.10">
    <property type="entry name" value="Spore Coat Polysaccharide Biosynthesis Protein SpsA, Chain A"/>
    <property type="match status" value="1"/>
</dbReference>
<keyword evidence="5 6" id="KW-0472">Membrane</keyword>
<keyword evidence="6" id="KW-0812">Transmembrane</keyword>
<feature type="domain" description="Glycosyltransferase 2-like" evidence="7">
    <location>
        <begin position="10"/>
        <end position="177"/>
    </location>
</feature>
<keyword evidence="2" id="KW-1003">Cell membrane</keyword>
<dbReference type="Pfam" id="PF00535">
    <property type="entry name" value="Glycos_transf_2"/>
    <property type="match status" value="1"/>
</dbReference>